<dbReference type="EMBL" id="MCGO01000024">
    <property type="protein sequence ID" value="ORY43687.1"/>
    <property type="molecule type" value="Genomic_DNA"/>
</dbReference>
<sequence>MDVINAALGKYERIYEEKFPTVPVVEVIDRRPKKAVAVNGSIHYLTEDEMQDVGQSETDLAVAAAFALMKEVNSRHIDAPATPKKSGTPKKGGSLRDINKVGGSLKDLSRGLDSANGNRVADSAKVKNVSDVESGEDEDEYKEPPLLDVKLRPRKLSTKIAEQATKLTEQERRKSLIVMEGQPHVNRDDKGDRLKNILGDLLSLTRTGELSEAELGAEHVGLVKGGGSGSNPHLLSTSSRLSPDRGHTSDSLRPNSRVSGRSRMSLNQSDAME</sequence>
<reference evidence="2 3" key="1">
    <citation type="submission" date="2016-07" db="EMBL/GenBank/DDBJ databases">
        <title>Pervasive Adenine N6-methylation of Active Genes in Fungi.</title>
        <authorList>
            <consortium name="DOE Joint Genome Institute"/>
            <person name="Mondo S.J."/>
            <person name="Dannebaum R.O."/>
            <person name="Kuo R.C."/>
            <person name="Labutti K."/>
            <person name="Haridas S."/>
            <person name="Kuo A."/>
            <person name="Salamov A."/>
            <person name="Ahrendt S.R."/>
            <person name="Lipzen A."/>
            <person name="Sullivan W."/>
            <person name="Andreopoulos W.B."/>
            <person name="Clum A."/>
            <person name="Lindquist E."/>
            <person name="Daum C."/>
            <person name="Ramamoorthy G.K."/>
            <person name="Gryganskyi A."/>
            <person name="Culley D."/>
            <person name="Magnuson J.K."/>
            <person name="James T.Y."/>
            <person name="O'Malley M.A."/>
            <person name="Stajich J.E."/>
            <person name="Spatafora J.W."/>
            <person name="Visel A."/>
            <person name="Grigoriev I.V."/>
        </authorList>
    </citation>
    <scope>NUCLEOTIDE SEQUENCE [LARGE SCALE GENOMIC DNA]</scope>
    <source>
        <strain evidence="2 3">JEL800</strain>
    </source>
</reference>
<feature type="region of interest" description="Disordered" evidence="1">
    <location>
        <begin position="221"/>
        <end position="273"/>
    </location>
</feature>
<evidence type="ECO:0000313" key="2">
    <source>
        <dbReference type="EMBL" id="ORY43687.1"/>
    </source>
</evidence>
<keyword evidence="3" id="KW-1185">Reference proteome</keyword>
<evidence type="ECO:0000313" key="3">
    <source>
        <dbReference type="Proteomes" id="UP000193642"/>
    </source>
</evidence>
<feature type="compositionally biased region" description="Polar residues" evidence="1">
    <location>
        <begin position="251"/>
        <end position="273"/>
    </location>
</feature>
<dbReference type="Proteomes" id="UP000193642">
    <property type="component" value="Unassembled WGS sequence"/>
</dbReference>
<proteinExistence type="predicted"/>
<feature type="compositionally biased region" description="Polar residues" evidence="1">
    <location>
        <begin position="230"/>
        <end position="241"/>
    </location>
</feature>
<feature type="region of interest" description="Disordered" evidence="1">
    <location>
        <begin position="77"/>
        <end position="100"/>
    </location>
</feature>
<feature type="compositionally biased region" description="Low complexity" evidence="1">
    <location>
        <begin position="79"/>
        <end position="92"/>
    </location>
</feature>
<name>A0A1Y2C9V8_9FUNG</name>
<comment type="caution">
    <text evidence="2">The sequence shown here is derived from an EMBL/GenBank/DDBJ whole genome shotgun (WGS) entry which is preliminary data.</text>
</comment>
<accession>A0A1Y2C9V8</accession>
<evidence type="ECO:0000256" key="1">
    <source>
        <dbReference type="SAM" id="MobiDB-lite"/>
    </source>
</evidence>
<dbReference type="OrthoDB" id="10440507at2759"/>
<gene>
    <name evidence="2" type="ORF">BCR33DRAFT_738433</name>
</gene>
<dbReference type="AlphaFoldDB" id="A0A1Y2C9V8"/>
<protein>
    <submittedName>
        <fullName evidence="2">Uncharacterized protein</fullName>
    </submittedName>
</protein>
<organism evidence="2 3">
    <name type="scientific">Rhizoclosmatium globosum</name>
    <dbReference type="NCBI Taxonomy" id="329046"/>
    <lineage>
        <taxon>Eukaryota</taxon>
        <taxon>Fungi</taxon>
        <taxon>Fungi incertae sedis</taxon>
        <taxon>Chytridiomycota</taxon>
        <taxon>Chytridiomycota incertae sedis</taxon>
        <taxon>Chytridiomycetes</taxon>
        <taxon>Chytridiales</taxon>
        <taxon>Chytriomycetaceae</taxon>
        <taxon>Rhizoclosmatium</taxon>
    </lineage>
</organism>